<accession>A0A8S5L7W9</accession>
<proteinExistence type="predicted"/>
<evidence type="ECO:0000313" key="1">
    <source>
        <dbReference type="EMBL" id="DAD65993.1"/>
    </source>
</evidence>
<dbReference type="InterPro" id="IPR056912">
    <property type="entry name" value="Phage_JBD30_tail_term-like"/>
</dbReference>
<reference evidence="1" key="1">
    <citation type="journal article" date="2021" name="Proc. Natl. Acad. Sci. U.S.A.">
        <title>A Catalog of Tens of Thousands of Viruses from Human Metagenomes Reveals Hidden Associations with Chronic Diseases.</title>
        <authorList>
            <person name="Tisza M.J."/>
            <person name="Buck C.B."/>
        </authorList>
    </citation>
    <scope>NUCLEOTIDE SEQUENCE</scope>
    <source>
        <strain evidence="1">CtKHS5</strain>
    </source>
</reference>
<protein>
    <submittedName>
        <fullName evidence="1">Tail completion protein</fullName>
    </submittedName>
</protein>
<dbReference type="EMBL" id="BK014652">
    <property type="protein sequence ID" value="DAD65993.1"/>
    <property type="molecule type" value="Genomic_DNA"/>
</dbReference>
<name>A0A8S5L7W9_9CAUD</name>
<sequence>MNYLFAGSAIVERLKQTVPEFKAVLKAGNLANISRDAQRSPCAYVIYHGDVINTKPEAHGGVGKAQYVTQQWIVAVVVNLADKRSLYADADELAGELITKTLRSLSGFKINERTLPITRAARNLNAEYIDGWGYYPFIFSVEFVMPRSME</sequence>
<organism evidence="1">
    <name type="scientific">Myoviridae sp. ctKHS5</name>
    <dbReference type="NCBI Taxonomy" id="2823541"/>
    <lineage>
        <taxon>Viruses</taxon>
        <taxon>Duplodnaviria</taxon>
        <taxon>Heunggongvirae</taxon>
        <taxon>Uroviricota</taxon>
        <taxon>Caudoviricetes</taxon>
    </lineage>
</organism>
<dbReference type="Pfam" id="PF23840">
    <property type="entry name" value="Phage_tail_terminator"/>
    <property type="match status" value="1"/>
</dbReference>